<dbReference type="GO" id="GO:0003887">
    <property type="term" value="F:DNA-directed DNA polymerase activity"/>
    <property type="evidence" value="ECO:0007669"/>
    <property type="project" value="UniProtKB-KW"/>
</dbReference>
<dbReference type="InterPro" id="IPR006134">
    <property type="entry name" value="DNA-dir_DNA_pol_B_multi_dom"/>
</dbReference>
<dbReference type="GO" id="GO:0005658">
    <property type="term" value="C:alpha DNA polymerase:primase complex"/>
    <property type="evidence" value="ECO:0007669"/>
    <property type="project" value="TreeGrafter"/>
</dbReference>
<evidence type="ECO:0000256" key="4">
    <source>
        <dbReference type="ARBA" id="ARBA00022932"/>
    </source>
</evidence>
<dbReference type="GO" id="GO:0003688">
    <property type="term" value="F:DNA replication origin binding"/>
    <property type="evidence" value="ECO:0007669"/>
    <property type="project" value="TreeGrafter"/>
</dbReference>
<dbReference type="PANTHER" id="PTHR45861">
    <property type="entry name" value="DNA POLYMERASE ALPHA CATALYTIC SUBUNIT"/>
    <property type="match status" value="1"/>
</dbReference>
<dbReference type="AlphaFoldDB" id="A0A5K1HCD0"/>
<keyword evidence="2" id="KW-0808">Transferase</keyword>
<organism evidence="6">
    <name type="scientific">Nymphaea colorata</name>
    <name type="common">pocket water lily</name>
    <dbReference type="NCBI Taxonomy" id="210225"/>
    <lineage>
        <taxon>Eukaryota</taxon>
        <taxon>Viridiplantae</taxon>
        <taxon>Streptophyta</taxon>
        <taxon>Embryophyta</taxon>
        <taxon>Tracheophyta</taxon>
        <taxon>Spermatophyta</taxon>
        <taxon>Magnoliopsida</taxon>
        <taxon>Nymphaeales</taxon>
        <taxon>Nymphaeaceae</taxon>
        <taxon>Nymphaea</taxon>
    </lineage>
</organism>
<keyword evidence="4" id="KW-0239">DNA-directed DNA polymerase</keyword>
<evidence type="ECO:0000256" key="2">
    <source>
        <dbReference type="ARBA" id="ARBA00022679"/>
    </source>
</evidence>
<proteinExistence type="predicted"/>
<dbReference type="PANTHER" id="PTHR45861:SF1">
    <property type="entry name" value="DNA POLYMERASE ALPHA CATALYTIC SUBUNIT"/>
    <property type="match status" value="1"/>
</dbReference>
<protein>
    <recommendedName>
        <fullName evidence="1">DNA-directed DNA polymerase</fullName>
        <ecNumber evidence="1">2.7.7.7</ecNumber>
    </recommendedName>
</protein>
<accession>A0A5K1HCD0</accession>
<reference evidence="6" key="1">
    <citation type="submission" date="2019-09" db="EMBL/GenBank/DDBJ databases">
        <authorList>
            <person name="Zhang L."/>
        </authorList>
    </citation>
    <scope>NUCLEOTIDE SEQUENCE</scope>
</reference>
<dbReference type="GO" id="GO:0000166">
    <property type="term" value="F:nucleotide binding"/>
    <property type="evidence" value="ECO:0007669"/>
    <property type="project" value="InterPro"/>
</dbReference>
<sequence>MKGFYKDFILLLDFNSLYPSIIREYNVCFSVIKRPLVPLTAFYRNKDKKANKEKEKQQENRME</sequence>
<dbReference type="GO" id="GO:0006273">
    <property type="term" value="P:lagging strand elongation"/>
    <property type="evidence" value="ECO:0007669"/>
    <property type="project" value="TreeGrafter"/>
</dbReference>
<dbReference type="EMBL" id="LR721990">
    <property type="protein sequence ID" value="VVW86190.1"/>
    <property type="molecule type" value="Genomic_DNA"/>
</dbReference>
<evidence type="ECO:0000313" key="6">
    <source>
        <dbReference type="EMBL" id="VVW86190.1"/>
    </source>
</evidence>
<gene>
    <name evidence="6" type="ORF">NYM_LOCUS29446</name>
</gene>
<evidence type="ECO:0000259" key="5">
    <source>
        <dbReference type="Pfam" id="PF00136"/>
    </source>
</evidence>
<dbReference type="GO" id="GO:0006272">
    <property type="term" value="P:leading strand elongation"/>
    <property type="evidence" value="ECO:0007669"/>
    <property type="project" value="TreeGrafter"/>
</dbReference>
<dbReference type="EC" id="2.7.7.7" evidence="1"/>
<dbReference type="Pfam" id="PF00136">
    <property type="entry name" value="DNA_pol_B"/>
    <property type="match status" value="1"/>
</dbReference>
<evidence type="ECO:0000256" key="3">
    <source>
        <dbReference type="ARBA" id="ARBA00022695"/>
    </source>
</evidence>
<evidence type="ECO:0000256" key="1">
    <source>
        <dbReference type="ARBA" id="ARBA00012417"/>
    </source>
</evidence>
<dbReference type="SUPFAM" id="SSF56672">
    <property type="entry name" value="DNA/RNA polymerases"/>
    <property type="match status" value="1"/>
</dbReference>
<keyword evidence="3" id="KW-0548">Nucleotidyltransferase</keyword>
<dbReference type="InterPro" id="IPR043502">
    <property type="entry name" value="DNA/RNA_pol_sf"/>
</dbReference>
<dbReference type="Gene3D" id="3.90.1600.10">
    <property type="entry name" value="Palm domain of DNA polymerase"/>
    <property type="match status" value="1"/>
</dbReference>
<dbReference type="GO" id="GO:0003697">
    <property type="term" value="F:single-stranded DNA binding"/>
    <property type="evidence" value="ECO:0007669"/>
    <property type="project" value="TreeGrafter"/>
</dbReference>
<name>A0A5K1HCD0_9MAGN</name>
<dbReference type="GO" id="GO:0003682">
    <property type="term" value="F:chromatin binding"/>
    <property type="evidence" value="ECO:0007669"/>
    <property type="project" value="TreeGrafter"/>
</dbReference>
<dbReference type="InterPro" id="IPR023211">
    <property type="entry name" value="DNA_pol_palm_dom_sf"/>
</dbReference>
<feature type="domain" description="DNA-directed DNA polymerase family B multifunctional" evidence="5">
    <location>
        <begin position="2"/>
        <end position="40"/>
    </location>
</feature>
<dbReference type="GO" id="GO:1902975">
    <property type="term" value="P:mitotic DNA replication initiation"/>
    <property type="evidence" value="ECO:0007669"/>
    <property type="project" value="TreeGrafter"/>
</dbReference>